<evidence type="ECO:0000256" key="1">
    <source>
        <dbReference type="SAM" id="Phobius"/>
    </source>
</evidence>
<dbReference type="InterPro" id="IPR019649">
    <property type="entry name" value="DUF2512"/>
</dbReference>
<dbReference type="EMBL" id="BASE01000060">
    <property type="protein sequence ID" value="GAM14586.1"/>
    <property type="molecule type" value="Genomic_DNA"/>
</dbReference>
<reference evidence="2 3" key="1">
    <citation type="submission" date="2013-06" db="EMBL/GenBank/DDBJ databases">
        <title>Whole genome shotgun sequence of Bacillus selenatarsenatis SF-1.</title>
        <authorList>
            <person name="Kuroda M."/>
            <person name="Sei K."/>
            <person name="Yamashita M."/>
            <person name="Ike M."/>
        </authorList>
    </citation>
    <scope>NUCLEOTIDE SEQUENCE [LARGE SCALE GENOMIC DNA]</scope>
    <source>
        <strain evidence="2 3">SF-1</strain>
    </source>
</reference>
<keyword evidence="1" id="KW-0812">Transmembrane</keyword>
<dbReference type="Pfam" id="PF10710">
    <property type="entry name" value="DUF2512"/>
    <property type="match status" value="1"/>
</dbReference>
<proteinExistence type="predicted"/>
<comment type="caution">
    <text evidence="2">The sequence shown here is derived from an EMBL/GenBank/DDBJ whole genome shotgun (WGS) entry which is preliminary data.</text>
</comment>
<keyword evidence="1" id="KW-1133">Transmembrane helix</keyword>
<dbReference type="AlphaFoldDB" id="A0A0A8X8U4"/>
<feature type="transmembrane region" description="Helical" evidence="1">
    <location>
        <begin position="31"/>
        <end position="50"/>
    </location>
</feature>
<feature type="transmembrane region" description="Helical" evidence="1">
    <location>
        <begin position="7"/>
        <end position="25"/>
    </location>
</feature>
<organism evidence="2 3">
    <name type="scientific">Mesobacillus selenatarsenatis (strain DSM 18680 / JCM 14380 / FERM P-15431 / SF-1)</name>
    <dbReference type="NCBI Taxonomy" id="1321606"/>
    <lineage>
        <taxon>Bacteria</taxon>
        <taxon>Bacillati</taxon>
        <taxon>Bacillota</taxon>
        <taxon>Bacilli</taxon>
        <taxon>Bacillales</taxon>
        <taxon>Bacillaceae</taxon>
        <taxon>Mesobacillus</taxon>
    </lineage>
</organism>
<sequence>MKHVKALLIKGIMTFAVLLLLMGSFAGIGDILAITLVLGAISYLAGDLFILPKTSNLTASLSDLALSFFVIWGLGLMLFEQTDGIIFAALFASVLIASGEWFFHSYMADRVLRINRKI</sequence>
<name>A0A0A8X8U4_MESS1</name>
<dbReference type="OrthoDB" id="2111682at2"/>
<accession>A0A0A8X8U4</accession>
<feature type="transmembrane region" description="Helical" evidence="1">
    <location>
        <begin position="57"/>
        <end position="79"/>
    </location>
</feature>
<protein>
    <submittedName>
        <fullName evidence="2">Integral membrane protein</fullName>
    </submittedName>
</protein>
<feature type="transmembrane region" description="Helical" evidence="1">
    <location>
        <begin position="85"/>
        <end position="103"/>
    </location>
</feature>
<dbReference type="STRING" id="1321606.SAMD00020551_2737"/>
<keyword evidence="3" id="KW-1185">Reference proteome</keyword>
<dbReference type="RefSeq" id="WP_041966317.1">
    <property type="nucleotide sequence ID" value="NZ_BASE01000060.1"/>
</dbReference>
<evidence type="ECO:0000313" key="2">
    <source>
        <dbReference type="EMBL" id="GAM14586.1"/>
    </source>
</evidence>
<evidence type="ECO:0000313" key="3">
    <source>
        <dbReference type="Proteomes" id="UP000031014"/>
    </source>
</evidence>
<gene>
    <name evidence="2" type="ORF">SAMD00020551_2737</name>
</gene>
<dbReference type="Proteomes" id="UP000031014">
    <property type="component" value="Unassembled WGS sequence"/>
</dbReference>
<keyword evidence="1" id="KW-0472">Membrane</keyword>